<reference evidence="1" key="3">
    <citation type="submission" date="2024-05" db="EMBL/GenBank/DDBJ databases">
        <title>Yangia mangrovi SAOS 153D genome.</title>
        <authorList>
            <person name="Verma A."/>
            <person name="Pal Y."/>
            <person name="Sundharam S."/>
            <person name="Bisht B."/>
            <person name="Srinivasan K."/>
        </authorList>
    </citation>
    <scope>NUCLEOTIDE SEQUENCE</scope>
    <source>
        <strain evidence="1">SAOS 153D</strain>
    </source>
</reference>
<gene>
    <name evidence="1" type="ORF">CLG85_012270</name>
    <name evidence="2" type="ORF">CLG85_12660</name>
</gene>
<dbReference type="OrthoDB" id="555447at2"/>
<evidence type="ECO:0000313" key="2">
    <source>
        <dbReference type="EMBL" id="PBD18818.1"/>
    </source>
</evidence>
<dbReference type="RefSeq" id="WP_095882596.1">
    <property type="nucleotide sequence ID" value="NZ_NTHN02000020.1"/>
</dbReference>
<keyword evidence="3" id="KW-1185">Reference proteome</keyword>
<name>A0A2A3JUM0_9RHOB</name>
<comment type="caution">
    <text evidence="2">The sequence shown here is derived from an EMBL/GenBank/DDBJ whole genome shotgun (WGS) entry which is preliminary data.</text>
</comment>
<dbReference type="EMBL" id="NTHN01000192">
    <property type="protein sequence ID" value="PBD18818.1"/>
    <property type="molecule type" value="Genomic_DNA"/>
</dbReference>
<dbReference type="GO" id="GO:0016740">
    <property type="term" value="F:transferase activity"/>
    <property type="evidence" value="ECO:0007669"/>
    <property type="project" value="UniProtKB-KW"/>
</dbReference>
<proteinExistence type="predicted"/>
<dbReference type="AlphaFoldDB" id="A0A2A3JUM0"/>
<organism evidence="2">
    <name type="scientific">Alloyangia mangrovi</name>
    <dbReference type="NCBI Taxonomy" id="1779329"/>
    <lineage>
        <taxon>Bacteria</taxon>
        <taxon>Pseudomonadati</taxon>
        <taxon>Pseudomonadota</taxon>
        <taxon>Alphaproteobacteria</taxon>
        <taxon>Rhodobacterales</taxon>
        <taxon>Roseobacteraceae</taxon>
        <taxon>Alloyangia</taxon>
    </lineage>
</organism>
<dbReference type="Gene3D" id="3.40.50.2000">
    <property type="entry name" value="Glycogen Phosphorylase B"/>
    <property type="match status" value="1"/>
</dbReference>
<dbReference type="EMBL" id="NTHN02000020">
    <property type="protein sequence ID" value="MCT4371050.1"/>
    <property type="molecule type" value="Genomic_DNA"/>
</dbReference>
<sequence length="149" mass="15964">MSKKILAVASAGGHWQQLQRIRHAFDGENVFFLTTLQGLPDDFGALPAAIIPDCSQSTPRAAVRCFAAVCRIVLRERPDVVVTTGALPGLIALVAGRLVGAKGVWIDSVANADCLSTSGRLARHVAHLRLSQWEHVAREAQVEYAGSIL</sequence>
<keyword evidence="2" id="KW-0808">Transferase</keyword>
<reference evidence="3" key="2">
    <citation type="submission" date="2023-07" db="EMBL/GenBank/DDBJ databases">
        <title>Yangia mangrovi SAOS 153D genome.</title>
        <authorList>
            <person name="Verma A."/>
            <person name="Pal Y."/>
            <person name="Sundharam S."/>
            <person name="Bisht B."/>
            <person name="Srinivasan K."/>
        </authorList>
    </citation>
    <scope>NUCLEOTIDE SEQUENCE [LARGE SCALE GENOMIC DNA]</scope>
    <source>
        <strain evidence="3">SAOS 153D</strain>
    </source>
</reference>
<dbReference type="SUPFAM" id="SSF53756">
    <property type="entry name" value="UDP-Glycosyltransferase/glycogen phosphorylase"/>
    <property type="match status" value="1"/>
</dbReference>
<evidence type="ECO:0000313" key="1">
    <source>
        <dbReference type="EMBL" id="MCT4371050.1"/>
    </source>
</evidence>
<dbReference type="Proteomes" id="UP000217448">
    <property type="component" value="Unassembled WGS sequence"/>
</dbReference>
<reference evidence="2" key="1">
    <citation type="submission" date="2017-09" db="EMBL/GenBank/DDBJ databases">
        <title>Yangia sp. SAOS 153D whole genome sequencing.</title>
        <authorList>
            <person name="Verma A."/>
            <person name="Krishnamurthi S."/>
        </authorList>
    </citation>
    <scope>NUCLEOTIDE SEQUENCE [LARGE SCALE GENOMIC DNA]</scope>
    <source>
        <strain evidence="2">SAOS 153D</strain>
    </source>
</reference>
<evidence type="ECO:0000313" key="3">
    <source>
        <dbReference type="Proteomes" id="UP000217448"/>
    </source>
</evidence>
<protein>
    <submittedName>
        <fullName evidence="2">UDP-N-acetylglucosamine--LPS N-acetylglucosamine transferase</fullName>
    </submittedName>
</protein>
<accession>A0A2A3JUM0</accession>